<feature type="compositionally biased region" description="Low complexity" evidence="2">
    <location>
        <begin position="1123"/>
        <end position="1146"/>
    </location>
</feature>
<keyword evidence="4" id="KW-1185">Reference proteome</keyword>
<evidence type="ECO:0000313" key="3">
    <source>
        <dbReference type="EMBL" id="OHT01292.1"/>
    </source>
</evidence>
<name>A0A1J4JUU0_9EUKA</name>
<organism evidence="3 4">
    <name type="scientific">Tritrichomonas foetus</name>
    <dbReference type="NCBI Taxonomy" id="1144522"/>
    <lineage>
        <taxon>Eukaryota</taxon>
        <taxon>Metamonada</taxon>
        <taxon>Parabasalia</taxon>
        <taxon>Tritrichomonadida</taxon>
        <taxon>Tritrichomonadidae</taxon>
        <taxon>Tritrichomonas</taxon>
    </lineage>
</organism>
<accession>A0A1J4JUU0</accession>
<feature type="compositionally biased region" description="Polar residues" evidence="2">
    <location>
        <begin position="1147"/>
        <end position="1163"/>
    </location>
</feature>
<reference evidence="3" key="1">
    <citation type="submission" date="2016-10" db="EMBL/GenBank/DDBJ databases">
        <authorList>
            <person name="Benchimol M."/>
            <person name="Almeida L.G."/>
            <person name="Vasconcelos A.T."/>
            <person name="Perreira-Neves A."/>
            <person name="Rosa I.A."/>
            <person name="Tasca T."/>
            <person name="Bogo M.R."/>
            <person name="de Souza W."/>
        </authorList>
    </citation>
    <scope>NUCLEOTIDE SEQUENCE [LARGE SCALE GENOMIC DNA]</scope>
    <source>
        <strain evidence="3">K</strain>
    </source>
</reference>
<protein>
    <submittedName>
        <fullName evidence="3">Uncharacterized protein</fullName>
    </submittedName>
</protein>
<dbReference type="VEuPathDB" id="TrichDB:TRFO_31922"/>
<dbReference type="AlphaFoldDB" id="A0A1J4JUU0"/>
<comment type="caution">
    <text evidence="3">The sequence shown here is derived from an EMBL/GenBank/DDBJ whole genome shotgun (WGS) entry which is preliminary data.</text>
</comment>
<dbReference type="EMBL" id="MLAK01000918">
    <property type="protein sequence ID" value="OHT01292.1"/>
    <property type="molecule type" value="Genomic_DNA"/>
</dbReference>
<feature type="coiled-coil region" evidence="1">
    <location>
        <begin position="952"/>
        <end position="1019"/>
    </location>
</feature>
<feature type="compositionally biased region" description="Low complexity" evidence="2">
    <location>
        <begin position="1203"/>
        <end position="1216"/>
    </location>
</feature>
<feature type="coiled-coil region" evidence="1">
    <location>
        <begin position="569"/>
        <end position="621"/>
    </location>
</feature>
<evidence type="ECO:0000256" key="2">
    <source>
        <dbReference type="SAM" id="MobiDB-lite"/>
    </source>
</evidence>
<feature type="region of interest" description="Disordered" evidence="2">
    <location>
        <begin position="649"/>
        <end position="726"/>
    </location>
</feature>
<keyword evidence="1" id="KW-0175">Coiled coil</keyword>
<feature type="compositionally biased region" description="Low complexity" evidence="2">
    <location>
        <begin position="659"/>
        <end position="721"/>
    </location>
</feature>
<feature type="region of interest" description="Disordered" evidence="2">
    <location>
        <begin position="1090"/>
        <end position="1240"/>
    </location>
</feature>
<dbReference type="RefSeq" id="XP_068354428.1">
    <property type="nucleotide sequence ID" value="XM_068508207.1"/>
</dbReference>
<dbReference type="GeneID" id="94842911"/>
<sequence length="1240" mass="140691">MKSNSASNSPTKAPHLSTSEKVLKLLREHFTGLSGPEDASKKALDSLTKYINRLAFEKGISLTNSPEKFNRDDLLIYSLLTLTKAQANILDENPQIQKTNQLAIANFAASFGVPFADDSETLLQSIAYKFDIEDQDKIGEEIANRLLCMPKLLSNFGLDKHDPNLLFNPDNLTSSIRRKCEDTSFLDRLNSFLDLPKETDENTILEYLSKKLQIEDQTGAIIQLKKQNRELKEKISELKVTIATSINNNINSNTQNNKTMEELTRSRNTEKEFMDRKATVLQIRIDNLEQECQKLKEKLEEQEKAPKAAIKEMQALNQANNALERQFAAQIEELKFGSDNRVDLINIIQKQSHLLYMYDQMVNGQIPTSAERLRTITSPAVDDDIYSVICDAVENAPADIVDNVLKILKDHKLTRNEKVRHVIYFFIDANRKQKQITESKGSNNESYQRLVNAMHSQLHFLESLINCEDDIQFLFNDSDGAKKSMQHIASQIHNFLKNNAKGFVEDANIFDSLQLNTDPLQMNDHLMSFFDNYETIKTEEGEELFALLRQSFAANAILRRFAITTRNQCEKQSNDIKSLMAEFKRTQESRAFTISSLQHKYEEEANLRTKAESNVKKLKALIKANALAVQQARSSASSNTDVANEKLLYSPILPKDDTPTTTSATPTDKSATPTAKTTSSPTPQANTNTTTTTSNNNANNSNYNNANPNNSTNNVSNQVNEEALKEKEEEIKKLTNEIEKLNNQSKSQETEIYKLKGQINDLVNKHEKRVNELSHSLNELQENIENHEKIQAELQMERKKNELIQQKCNKLQLKHQNNMDLVSDLNNKIKTLETIKTKLSENAKVEQGRSKQLDEQLRQAQSKILSNEFSEKLQEQKIKSLQKEIERERQSFESIISLHKTSSQSEINLAVDKVKEEMVKQRHEFLARIAGELNQYVDFSKPINEENITIILQQLKNDLKIFESQKNDYKRQLHDIRMAFGLTQHADIVSFANETTKKIEGTTRQLQTLQKQISTLENSPAMKNKYVARDWEEWARGLYLSTVGDNSSGVATNTAVRKGIEDAIMRISSNSNYPPTNNAQKTTKRLFFEGDSTNINNNTSTNNNINSNPNTSNLTANTNVPSKTNNKTNNQNNNTNSNHNNGDKTNVSTSAQTEQNNNANKTDNFVFGKEKFTINKNEPVSPIPSKTEYKASPQMKANNNYPIITNSITTSTNNTSKKPIEEDSSGLDEHVPIFSNISQE</sequence>
<evidence type="ECO:0000256" key="1">
    <source>
        <dbReference type="SAM" id="Coils"/>
    </source>
</evidence>
<dbReference type="Proteomes" id="UP000179807">
    <property type="component" value="Unassembled WGS sequence"/>
</dbReference>
<proteinExistence type="predicted"/>
<feature type="compositionally biased region" description="Low complexity" evidence="2">
    <location>
        <begin position="1092"/>
        <end position="1113"/>
    </location>
</feature>
<evidence type="ECO:0000313" key="4">
    <source>
        <dbReference type="Proteomes" id="UP000179807"/>
    </source>
</evidence>
<feature type="coiled-coil region" evidence="1">
    <location>
        <begin position="214"/>
        <end position="333"/>
    </location>
</feature>
<gene>
    <name evidence="3" type="ORF">TRFO_31922</name>
</gene>